<name>A0ACC3NEL6_9PEZI</name>
<organism evidence="1 2">
    <name type="scientific">Vermiconidia calcicola</name>
    <dbReference type="NCBI Taxonomy" id="1690605"/>
    <lineage>
        <taxon>Eukaryota</taxon>
        <taxon>Fungi</taxon>
        <taxon>Dikarya</taxon>
        <taxon>Ascomycota</taxon>
        <taxon>Pezizomycotina</taxon>
        <taxon>Dothideomycetes</taxon>
        <taxon>Dothideomycetidae</taxon>
        <taxon>Mycosphaerellales</taxon>
        <taxon>Extremaceae</taxon>
        <taxon>Vermiconidia</taxon>
    </lineage>
</organism>
<dbReference type="Proteomes" id="UP001281147">
    <property type="component" value="Unassembled WGS sequence"/>
</dbReference>
<keyword evidence="2" id="KW-1185">Reference proteome</keyword>
<accession>A0ACC3NEL6</accession>
<dbReference type="EMBL" id="JAUTXU010000048">
    <property type="protein sequence ID" value="KAK3715564.1"/>
    <property type="molecule type" value="Genomic_DNA"/>
</dbReference>
<evidence type="ECO:0000313" key="1">
    <source>
        <dbReference type="EMBL" id="KAK3715564.1"/>
    </source>
</evidence>
<reference evidence="1" key="1">
    <citation type="submission" date="2023-07" db="EMBL/GenBank/DDBJ databases">
        <title>Black Yeasts Isolated from many extreme environments.</title>
        <authorList>
            <person name="Coleine C."/>
            <person name="Stajich J.E."/>
            <person name="Selbmann L."/>
        </authorList>
    </citation>
    <scope>NUCLEOTIDE SEQUENCE</scope>
    <source>
        <strain evidence="1">CCFEE 5714</strain>
    </source>
</reference>
<protein>
    <submittedName>
        <fullName evidence="1">Uncharacterized protein</fullName>
    </submittedName>
</protein>
<gene>
    <name evidence="1" type="ORF">LTR37_007052</name>
</gene>
<evidence type="ECO:0000313" key="2">
    <source>
        <dbReference type="Proteomes" id="UP001281147"/>
    </source>
</evidence>
<comment type="caution">
    <text evidence="1">The sequence shown here is derived from an EMBL/GenBank/DDBJ whole genome shotgun (WGS) entry which is preliminary data.</text>
</comment>
<sequence length="159" mass="16788">MHSNVQTLAVGAAVLSALVDCSPIHNTIAPFSLQGRNLVKRGVTEVICGIYPSVDVYDDLGTGGRLADKGDQNVLVAANSCNRVGYWDTSGVYVCNDQSVDLNVPMSKVVELHNYMQKICLASPDGSDSQENGSGRVTTDEYGGFNVNIGYANVGSING</sequence>
<proteinExistence type="predicted"/>